<protein>
    <submittedName>
        <fullName evidence="1">Uncharacterized protein</fullName>
    </submittedName>
</protein>
<gene>
    <name evidence="1" type="ORF">Hyperionvirus1_137</name>
</gene>
<evidence type="ECO:0000313" key="1">
    <source>
        <dbReference type="EMBL" id="AYV82558.1"/>
    </source>
</evidence>
<name>A0A3G5A5V5_9VIRU</name>
<proteinExistence type="predicted"/>
<organism evidence="1">
    <name type="scientific">Hyperionvirus sp</name>
    <dbReference type="NCBI Taxonomy" id="2487770"/>
    <lineage>
        <taxon>Viruses</taxon>
        <taxon>Varidnaviria</taxon>
        <taxon>Bamfordvirae</taxon>
        <taxon>Nucleocytoviricota</taxon>
        <taxon>Megaviricetes</taxon>
        <taxon>Imitervirales</taxon>
        <taxon>Mimiviridae</taxon>
        <taxon>Klosneuvirinae</taxon>
    </lineage>
</organism>
<accession>A0A3G5A5V5</accession>
<reference evidence="1" key="1">
    <citation type="submission" date="2018-10" db="EMBL/GenBank/DDBJ databases">
        <title>Hidden diversity of soil giant viruses.</title>
        <authorList>
            <person name="Schulz F."/>
            <person name="Alteio L."/>
            <person name="Goudeau D."/>
            <person name="Ryan E.M."/>
            <person name="Malmstrom R.R."/>
            <person name="Blanchard J."/>
            <person name="Woyke T."/>
        </authorList>
    </citation>
    <scope>NUCLEOTIDE SEQUENCE</scope>
    <source>
        <strain evidence="1">HYV1</strain>
    </source>
</reference>
<sequence>MLDSRVNLDDGSPKNITFSLAFGNWKSIWR</sequence>
<dbReference type="EMBL" id="MK072383">
    <property type="protein sequence ID" value="AYV82558.1"/>
    <property type="molecule type" value="Genomic_DNA"/>
</dbReference>